<gene>
    <name evidence="2" type="ORF">Pfra01_001958500</name>
</gene>
<evidence type="ECO:0000256" key="1">
    <source>
        <dbReference type="SAM" id="MobiDB-lite"/>
    </source>
</evidence>
<dbReference type="OrthoDB" id="108225at2759"/>
<dbReference type="EMBL" id="BSXT01002539">
    <property type="protein sequence ID" value="GMF49510.1"/>
    <property type="molecule type" value="Genomic_DNA"/>
</dbReference>
<protein>
    <submittedName>
        <fullName evidence="2">Unnamed protein product</fullName>
    </submittedName>
</protein>
<feature type="compositionally biased region" description="Basic residues" evidence="1">
    <location>
        <begin position="152"/>
        <end position="161"/>
    </location>
</feature>
<evidence type="ECO:0000313" key="3">
    <source>
        <dbReference type="Proteomes" id="UP001165121"/>
    </source>
</evidence>
<dbReference type="Proteomes" id="UP001165121">
    <property type="component" value="Unassembled WGS sequence"/>
</dbReference>
<organism evidence="2 3">
    <name type="scientific">Phytophthora fragariaefolia</name>
    <dbReference type="NCBI Taxonomy" id="1490495"/>
    <lineage>
        <taxon>Eukaryota</taxon>
        <taxon>Sar</taxon>
        <taxon>Stramenopiles</taxon>
        <taxon>Oomycota</taxon>
        <taxon>Peronosporomycetes</taxon>
        <taxon>Peronosporales</taxon>
        <taxon>Peronosporaceae</taxon>
        <taxon>Phytophthora</taxon>
    </lineage>
</organism>
<accession>A0A9W7CZT1</accession>
<comment type="caution">
    <text evidence="2">The sequence shown here is derived from an EMBL/GenBank/DDBJ whole genome shotgun (WGS) entry which is preliminary data.</text>
</comment>
<keyword evidence="3" id="KW-1185">Reference proteome</keyword>
<name>A0A9W7CZT1_9STRA</name>
<feature type="region of interest" description="Disordered" evidence="1">
    <location>
        <begin position="55"/>
        <end position="83"/>
    </location>
</feature>
<sequence>MMWPFVPTVPHRRKYEIFFAATRSQLRTERMTNGRFLGFSIGDLLHVQDLSANIGNSGASRDRKAEVMTEPSSSASADGENSVAASDLDDALSYFLLTPDLDNARVTPERSGGGFSMSGNGSRASSDVVTPGPSFWPANAQAVQLSSSSGAKPKKKRRRDRNRPIHEVHRLQTQVQDLERQLKALKPSTSPGADELKVLKDKNAALKEKLKKGLENTAKVEKLLQTQADKLLQALPKSLAVTWTSVCQ</sequence>
<evidence type="ECO:0000313" key="2">
    <source>
        <dbReference type="EMBL" id="GMF49510.1"/>
    </source>
</evidence>
<dbReference type="AlphaFoldDB" id="A0A9W7CZT1"/>
<proteinExistence type="predicted"/>
<reference evidence="2" key="1">
    <citation type="submission" date="2023-04" db="EMBL/GenBank/DDBJ databases">
        <title>Phytophthora fragariaefolia NBRC 109709.</title>
        <authorList>
            <person name="Ichikawa N."/>
            <person name="Sato H."/>
            <person name="Tonouchi N."/>
        </authorList>
    </citation>
    <scope>NUCLEOTIDE SEQUENCE</scope>
    <source>
        <strain evidence="2">NBRC 109709</strain>
    </source>
</reference>
<feature type="region of interest" description="Disordered" evidence="1">
    <location>
        <begin position="103"/>
        <end position="129"/>
    </location>
</feature>
<feature type="region of interest" description="Disordered" evidence="1">
    <location>
        <begin position="142"/>
        <end position="165"/>
    </location>
</feature>